<sequence length="254" mass="28635">MIKYCQISLKILILSFVASYSFAQTNYMQVDFPDVSQFTNLITTNATLSKFEYGPPGYMDMVRTQATNGGLLRALRATPFSPNPETLYIQITFSVEEISVADVNALYFYSGENFSPTNSTFPANSTLFSRFSVDFLASSFVIHDIQTNKKSNPLPLHTPVTVTWLLNNSADGQIYRKPETAANPQYKVMPGKYDLWINDELVAYEASAYPGAGAYTTTKLSNFEIRFWTGVGRIRFANLRIRDITNILLLRNDN</sequence>
<evidence type="ECO:0000313" key="2">
    <source>
        <dbReference type="EMBL" id="MBE9460690.1"/>
    </source>
</evidence>
<dbReference type="EMBL" id="JACYGY010000001">
    <property type="protein sequence ID" value="MBE9460690.1"/>
    <property type="molecule type" value="Genomic_DNA"/>
</dbReference>
<name>A0ABR9W5I1_9BACT</name>
<comment type="caution">
    <text evidence="2">The sequence shown here is derived from an EMBL/GenBank/DDBJ whole genome shotgun (WGS) entry which is preliminary data.</text>
</comment>
<keyword evidence="1" id="KW-0732">Signal</keyword>
<gene>
    <name evidence="2" type="ORF">IEE83_02240</name>
</gene>
<feature type="signal peptide" evidence="1">
    <location>
        <begin position="1"/>
        <end position="23"/>
    </location>
</feature>
<evidence type="ECO:0000313" key="3">
    <source>
        <dbReference type="Proteomes" id="UP000634134"/>
    </source>
</evidence>
<organism evidence="2 3">
    <name type="scientific">Dyadobacter subterraneus</name>
    <dbReference type="NCBI Taxonomy" id="2773304"/>
    <lineage>
        <taxon>Bacteria</taxon>
        <taxon>Pseudomonadati</taxon>
        <taxon>Bacteroidota</taxon>
        <taxon>Cytophagia</taxon>
        <taxon>Cytophagales</taxon>
        <taxon>Spirosomataceae</taxon>
        <taxon>Dyadobacter</taxon>
    </lineage>
</organism>
<proteinExistence type="predicted"/>
<protein>
    <submittedName>
        <fullName evidence="2">T9SS C-terminal target domain-containing protein</fullName>
    </submittedName>
</protein>
<feature type="chain" id="PRO_5046423383" evidence="1">
    <location>
        <begin position="24"/>
        <end position="254"/>
    </location>
</feature>
<accession>A0ABR9W5I1</accession>
<dbReference type="RefSeq" id="WP_194119002.1">
    <property type="nucleotide sequence ID" value="NZ_JACYGY010000001.1"/>
</dbReference>
<reference evidence="3" key="1">
    <citation type="submission" date="2023-07" db="EMBL/GenBank/DDBJ databases">
        <title>Dyadobacter sp. nov 'subterranea' isolated from contaminted grondwater.</title>
        <authorList>
            <person name="Szabo I."/>
            <person name="Al-Omari J."/>
            <person name="Szerdahelyi S.G."/>
            <person name="Rado J."/>
        </authorList>
    </citation>
    <scope>NUCLEOTIDE SEQUENCE [LARGE SCALE GENOMIC DNA]</scope>
    <source>
        <strain evidence="3">UP-52</strain>
    </source>
</reference>
<dbReference type="Proteomes" id="UP000634134">
    <property type="component" value="Unassembled WGS sequence"/>
</dbReference>
<keyword evidence="3" id="KW-1185">Reference proteome</keyword>
<evidence type="ECO:0000256" key="1">
    <source>
        <dbReference type="SAM" id="SignalP"/>
    </source>
</evidence>